<evidence type="ECO:0000256" key="3">
    <source>
        <dbReference type="ARBA" id="ARBA00022722"/>
    </source>
</evidence>
<keyword evidence="4 6" id="KW-0255">Endonuclease</keyword>
<dbReference type="KEGG" id="ccos:Pan44_21930"/>
<dbReference type="CDD" id="cd06559">
    <property type="entry name" value="Endonuclease_V"/>
    <property type="match status" value="1"/>
</dbReference>
<dbReference type="GO" id="GO:0016891">
    <property type="term" value="F:RNA endonuclease activity producing 5'-phosphomonoesters, hydrolytic mechanism"/>
    <property type="evidence" value="ECO:0007669"/>
    <property type="project" value="TreeGrafter"/>
</dbReference>
<dbReference type="InterPro" id="IPR007581">
    <property type="entry name" value="Endonuclease-V"/>
</dbReference>
<evidence type="ECO:0000256" key="5">
    <source>
        <dbReference type="ARBA" id="ARBA00022801"/>
    </source>
</evidence>
<organism evidence="7 8">
    <name type="scientific">Caulifigura coniformis</name>
    <dbReference type="NCBI Taxonomy" id="2527983"/>
    <lineage>
        <taxon>Bacteria</taxon>
        <taxon>Pseudomonadati</taxon>
        <taxon>Planctomycetota</taxon>
        <taxon>Planctomycetia</taxon>
        <taxon>Planctomycetales</taxon>
        <taxon>Planctomycetaceae</taxon>
        <taxon>Caulifigura</taxon>
    </lineage>
</organism>
<feature type="binding site" evidence="6">
    <location>
        <position position="119"/>
    </location>
    <ligand>
        <name>Mg(2+)</name>
        <dbReference type="ChEBI" id="CHEBI:18420"/>
    </ligand>
</feature>
<comment type="cofactor">
    <cofactor evidence="6">
        <name>Mg(2+)</name>
        <dbReference type="ChEBI" id="CHEBI:18420"/>
    </cofactor>
</comment>
<evidence type="ECO:0000256" key="4">
    <source>
        <dbReference type="ARBA" id="ARBA00022759"/>
    </source>
</evidence>
<sequence length="326" mass="35039">MSGCSTLPLPSLPDLSSELMRLVAQVPPDGLTTYGDLARALGSRNAAIWVSQWIRERSAMEPELASRVVDKLTAGSRPRFTGFSGPHALQRLEDWLRAAAKFVDERPLGRAPKLVAGIDVAYPAPDRATAAAVLVDVRTKTVVHELVVERPVDFPYISGFLTFRELPAMMAACESLAKQAYAPDVVMIDGQGRLHPHRGGVATGFAAATGLPTMGVAKSLLCGQVEKGGDASTGAMIQRVLVGDEHLGFSLRATPKAQPVYISVGGGLSLDEVLGITLSLFTTTRLPLPTHRADRLSKSTRRERLDPAAILSRIRQFEERIDADLA</sequence>
<dbReference type="FunCoup" id="A0A517SDH3">
    <property type="interactions" value="362"/>
</dbReference>
<feature type="binding site" evidence="6">
    <location>
        <position position="189"/>
    </location>
    <ligand>
        <name>Mg(2+)</name>
        <dbReference type="ChEBI" id="CHEBI:18420"/>
    </ligand>
</feature>
<proteinExistence type="inferred from homology"/>
<keyword evidence="3 6" id="KW-0540">Nuclease</keyword>
<comment type="subcellular location">
    <subcellularLocation>
        <location evidence="1 6">Cytoplasm</location>
    </subcellularLocation>
</comment>
<dbReference type="PANTHER" id="PTHR28511:SF1">
    <property type="entry name" value="ENDONUCLEASE V"/>
    <property type="match status" value="1"/>
</dbReference>
<comment type="catalytic activity">
    <reaction evidence="6">
        <text>Endonucleolytic cleavage at apurinic or apyrimidinic sites to products with a 5'-phosphate.</text>
        <dbReference type="EC" id="3.1.21.7"/>
    </reaction>
</comment>
<evidence type="ECO:0000313" key="8">
    <source>
        <dbReference type="Proteomes" id="UP000315700"/>
    </source>
</evidence>
<dbReference type="AlphaFoldDB" id="A0A517SDH3"/>
<dbReference type="InParanoid" id="A0A517SDH3"/>
<dbReference type="Pfam" id="PF04493">
    <property type="entry name" value="Endonuclease_5"/>
    <property type="match status" value="1"/>
</dbReference>
<keyword evidence="6" id="KW-0227">DNA damage</keyword>
<dbReference type="HAMAP" id="MF_00801">
    <property type="entry name" value="Endonuclease_5"/>
    <property type="match status" value="1"/>
</dbReference>
<dbReference type="GO" id="GO:0000287">
    <property type="term" value="F:magnesium ion binding"/>
    <property type="evidence" value="ECO:0007669"/>
    <property type="project" value="UniProtKB-UniRule"/>
</dbReference>
<dbReference type="GO" id="GO:0006281">
    <property type="term" value="P:DNA repair"/>
    <property type="evidence" value="ECO:0007669"/>
    <property type="project" value="UniProtKB-UniRule"/>
</dbReference>
<dbReference type="RefSeq" id="WP_145029979.1">
    <property type="nucleotide sequence ID" value="NZ_CP036271.1"/>
</dbReference>
<evidence type="ECO:0000256" key="1">
    <source>
        <dbReference type="ARBA" id="ARBA00004496"/>
    </source>
</evidence>
<gene>
    <name evidence="6 7" type="primary">nfi</name>
    <name evidence="7" type="ORF">Pan44_21930</name>
</gene>
<dbReference type="Gene3D" id="3.30.2170.10">
    <property type="entry name" value="archaeoglobus fulgidus dsm 4304 superfamily"/>
    <property type="match status" value="1"/>
</dbReference>
<dbReference type="Proteomes" id="UP000315700">
    <property type="component" value="Chromosome"/>
</dbReference>
<dbReference type="EC" id="3.1.21.7" evidence="6"/>
<evidence type="ECO:0000256" key="2">
    <source>
        <dbReference type="ARBA" id="ARBA00022490"/>
    </source>
</evidence>
<dbReference type="EMBL" id="CP036271">
    <property type="protein sequence ID" value="QDT54166.1"/>
    <property type="molecule type" value="Genomic_DNA"/>
</dbReference>
<reference evidence="7 8" key="1">
    <citation type="submission" date="2019-02" db="EMBL/GenBank/DDBJ databases">
        <title>Deep-cultivation of Planctomycetes and their phenomic and genomic characterization uncovers novel biology.</title>
        <authorList>
            <person name="Wiegand S."/>
            <person name="Jogler M."/>
            <person name="Boedeker C."/>
            <person name="Pinto D."/>
            <person name="Vollmers J."/>
            <person name="Rivas-Marin E."/>
            <person name="Kohn T."/>
            <person name="Peeters S.H."/>
            <person name="Heuer A."/>
            <person name="Rast P."/>
            <person name="Oberbeckmann S."/>
            <person name="Bunk B."/>
            <person name="Jeske O."/>
            <person name="Meyerdierks A."/>
            <person name="Storesund J.E."/>
            <person name="Kallscheuer N."/>
            <person name="Luecker S."/>
            <person name="Lage O.M."/>
            <person name="Pohl T."/>
            <person name="Merkel B.J."/>
            <person name="Hornburger P."/>
            <person name="Mueller R.-W."/>
            <person name="Bruemmer F."/>
            <person name="Labrenz M."/>
            <person name="Spormann A.M."/>
            <person name="Op den Camp H."/>
            <person name="Overmann J."/>
            <person name="Amann R."/>
            <person name="Jetten M.S.M."/>
            <person name="Mascher T."/>
            <person name="Medema M.H."/>
            <person name="Devos D.P."/>
            <person name="Kaster A.-K."/>
            <person name="Ovreas L."/>
            <person name="Rohde M."/>
            <person name="Galperin M.Y."/>
            <person name="Jogler C."/>
        </authorList>
    </citation>
    <scope>NUCLEOTIDE SEQUENCE [LARGE SCALE GENOMIC DNA]</scope>
    <source>
        <strain evidence="7 8">Pan44</strain>
    </source>
</reference>
<name>A0A517SDH3_9PLAN</name>
<evidence type="ECO:0000256" key="6">
    <source>
        <dbReference type="HAMAP-Rule" id="MF_00801"/>
    </source>
</evidence>
<dbReference type="GO" id="GO:0043737">
    <property type="term" value="F:deoxyribonuclease V activity"/>
    <property type="evidence" value="ECO:0007669"/>
    <property type="project" value="UniProtKB-UniRule"/>
</dbReference>
<keyword evidence="5 6" id="KW-0378">Hydrolase</keyword>
<dbReference type="PANTHER" id="PTHR28511">
    <property type="entry name" value="ENDONUCLEASE V"/>
    <property type="match status" value="1"/>
</dbReference>
<feature type="site" description="Interaction with target DNA" evidence="6">
    <location>
        <position position="156"/>
    </location>
</feature>
<comment type="function">
    <text evidence="6">DNA repair enzyme involved in the repair of deaminated bases. Selectively cleaves double-stranded DNA at the second phosphodiester bond 3' to a deoxyinosine leaving behind the intact lesion on the nicked DNA.</text>
</comment>
<protein>
    <recommendedName>
        <fullName evidence="6">Endonuclease V</fullName>
        <ecNumber evidence="6">3.1.21.7</ecNumber>
    </recommendedName>
    <alternativeName>
        <fullName evidence="6">Deoxyinosine 3'endonuclease</fullName>
    </alternativeName>
    <alternativeName>
        <fullName evidence="6">Deoxyribonuclease V</fullName>
        <shortName evidence="6">DNase V</shortName>
    </alternativeName>
</protein>
<keyword evidence="6" id="KW-0460">Magnesium</keyword>
<accession>A0A517SDH3</accession>
<comment type="similarity">
    <text evidence="6">Belongs to the endonuclease V family.</text>
</comment>
<dbReference type="GO" id="GO:0005737">
    <property type="term" value="C:cytoplasm"/>
    <property type="evidence" value="ECO:0007669"/>
    <property type="project" value="UniProtKB-SubCell"/>
</dbReference>
<keyword evidence="6" id="KW-0234">DNA repair</keyword>
<keyword evidence="8" id="KW-1185">Reference proteome</keyword>
<evidence type="ECO:0000313" key="7">
    <source>
        <dbReference type="EMBL" id="QDT54166.1"/>
    </source>
</evidence>
<keyword evidence="6" id="KW-0479">Metal-binding</keyword>
<dbReference type="GO" id="GO:0003727">
    <property type="term" value="F:single-stranded RNA binding"/>
    <property type="evidence" value="ECO:0007669"/>
    <property type="project" value="TreeGrafter"/>
</dbReference>
<keyword evidence="2 6" id="KW-0963">Cytoplasm</keyword>
<dbReference type="OrthoDB" id="9790916at2"/>